<feature type="domain" description="Acyltransferase 3" evidence="2">
    <location>
        <begin position="6"/>
        <end position="325"/>
    </location>
</feature>
<feature type="transmembrane region" description="Helical" evidence="1">
    <location>
        <begin position="31"/>
        <end position="51"/>
    </location>
</feature>
<dbReference type="PANTHER" id="PTHR23028">
    <property type="entry name" value="ACETYLTRANSFERASE"/>
    <property type="match status" value="1"/>
</dbReference>
<feature type="transmembrane region" description="Helical" evidence="1">
    <location>
        <begin position="252"/>
        <end position="273"/>
    </location>
</feature>
<keyword evidence="1" id="KW-1133">Transmembrane helix</keyword>
<dbReference type="Pfam" id="PF01757">
    <property type="entry name" value="Acyl_transf_3"/>
    <property type="match status" value="1"/>
</dbReference>
<sequence>MRYRSDIDGLRAVAVIPVVLFHAGLPGFGGGFVGVDVFFVISGYLITSLIADDLSTGTFSIAKFYERRIRRIFPALIVVLLFVLFVGYFLFTPDDYRSLGSSVDATILFLSNMFFWQQVGYFDSASSLKPLLHTWSLSIEEQFYAVYPLLLLLLRRFSHQTKLIVLVSTFLISFVAAAAMVFYKPSAAFYLGPFRAWELLGGGLVALGLLPNRATNAARQICAVLGLLLVLLPEVFYSATTRFPGLTAAPPVLGTMLIIWTGGLGSTIVRKLLSSPPLTSIGKASYSLYLWHFPIFAFSHYVTIGKINFLNSIALCIASVVISFASLYVVERPFRRKSSPRTTARLVSTAVGAMACVAMIGVYVVTNDGLRGRFDLQTITLLDTERENTAHAMKCMSLGDKLIAPQDACRYGASGVRPSVLLWGDSHSAVTATAISDAAHRHGAAFLYAGSVDCPPGLGFDIASDHGPGFVSTPGYQYCGEYNGAMLRSAVSSEHIKTVVISARWTNWRIGEPGSPAEGPVDIRLRNSLGTAQTLDGNKQIFAEGFEKLVMALLDAGKVVWVVGPVPEPSVVVPRALYVQHLGLDRSDFDIPESVFFTKNKWILAYWQNLSEKYPIRFVWPHSVLCSKGTCKVSDNGAPLYFDHNHLSKAGILKTSPLYDDLFSD</sequence>
<dbReference type="HOGENOM" id="CLU_005679_10_4_5"/>
<evidence type="ECO:0000313" key="4">
    <source>
        <dbReference type="EMBL" id="ABJ05090.1"/>
    </source>
</evidence>
<feature type="transmembrane region" description="Helical" evidence="1">
    <location>
        <begin position="189"/>
        <end position="210"/>
    </location>
</feature>
<keyword evidence="1" id="KW-0472">Membrane</keyword>
<evidence type="ECO:0000256" key="1">
    <source>
        <dbReference type="SAM" id="Phobius"/>
    </source>
</evidence>
<feature type="domain" description="SGNH" evidence="3">
    <location>
        <begin position="404"/>
        <end position="659"/>
    </location>
</feature>
<dbReference type="OrthoDB" id="9796461at2"/>
<accession>Q07SJ4</accession>
<dbReference type="Pfam" id="PF19040">
    <property type="entry name" value="SGNH"/>
    <property type="match status" value="1"/>
</dbReference>
<dbReference type="KEGG" id="rpe:RPE_1138"/>
<feature type="transmembrane region" description="Helical" evidence="1">
    <location>
        <begin position="309"/>
        <end position="330"/>
    </location>
</feature>
<dbReference type="AlphaFoldDB" id="Q07SJ4"/>
<feature type="transmembrane region" description="Helical" evidence="1">
    <location>
        <begin position="132"/>
        <end position="154"/>
    </location>
</feature>
<feature type="transmembrane region" description="Helical" evidence="1">
    <location>
        <begin position="285"/>
        <end position="303"/>
    </location>
</feature>
<proteinExistence type="predicted"/>
<evidence type="ECO:0000259" key="3">
    <source>
        <dbReference type="Pfam" id="PF19040"/>
    </source>
</evidence>
<evidence type="ECO:0008006" key="5">
    <source>
        <dbReference type="Google" id="ProtNLM"/>
    </source>
</evidence>
<dbReference type="GO" id="GO:0016747">
    <property type="term" value="F:acyltransferase activity, transferring groups other than amino-acyl groups"/>
    <property type="evidence" value="ECO:0007669"/>
    <property type="project" value="InterPro"/>
</dbReference>
<feature type="transmembrane region" description="Helical" evidence="1">
    <location>
        <begin position="7"/>
        <end position="25"/>
    </location>
</feature>
<keyword evidence="1" id="KW-0812">Transmembrane</keyword>
<feature type="transmembrane region" description="Helical" evidence="1">
    <location>
        <begin position="222"/>
        <end position="240"/>
    </location>
</feature>
<dbReference type="PANTHER" id="PTHR23028:SF53">
    <property type="entry name" value="ACYL_TRANSF_3 DOMAIN-CONTAINING PROTEIN"/>
    <property type="match status" value="1"/>
</dbReference>
<organism evidence="4">
    <name type="scientific">Rhodopseudomonas palustris (strain BisA53)</name>
    <dbReference type="NCBI Taxonomy" id="316055"/>
    <lineage>
        <taxon>Bacteria</taxon>
        <taxon>Pseudomonadati</taxon>
        <taxon>Pseudomonadota</taxon>
        <taxon>Alphaproteobacteria</taxon>
        <taxon>Hyphomicrobiales</taxon>
        <taxon>Nitrobacteraceae</taxon>
        <taxon>Rhodopseudomonas</taxon>
    </lineage>
</organism>
<dbReference type="GO" id="GO:0009103">
    <property type="term" value="P:lipopolysaccharide biosynthetic process"/>
    <property type="evidence" value="ECO:0007669"/>
    <property type="project" value="TreeGrafter"/>
</dbReference>
<dbReference type="eggNOG" id="COG1835">
    <property type="taxonomic scope" value="Bacteria"/>
</dbReference>
<gene>
    <name evidence="4" type="ordered locus">RPE_1138</name>
</gene>
<dbReference type="InterPro" id="IPR043968">
    <property type="entry name" value="SGNH"/>
</dbReference>
<protein>
    <recommendedName>
        <fullName evidence="5">Acyltransferase</fullName>
    </recommendedName>
</protein>
<reference evidence="4" key="1">
    <citation type="submission" date="2006-09" db="EMBL/GenBank/DDBJ databases">
        <title>Complete sequence of Rhodopseudomonas palustris BisA53.</title>
        <authorList>
            <consortium name="US DOE Joint Genome Institute"/>
            <person name="Copeland A."/>
            <person name="Lucas S."/>
            <person name="Lapidus A."/>
            <person name="Barry K."/>
            <person name="Detter J.C."/>
            <person name="Glavina del Rio T."/>
            <person name="Hammon N."/>
            <person name="Israni S."/>
            <person name="Dalin E."/>
            <person name="Tice H."/>
            <person name="Pitluck S."/>
            <person name="Chain P."/>
            <person name="Malfatti S."/>
            <person name="Shin M."/>
            <person name="Vergez L."/>
            <person name="Schmutz J."/>
            <person name="Larimer F."/>
            <person name="Land M."/>
            <person name="Hauser L."/>
            <person name="Pelletier D.A."/>
            <person name="Kyrpides N."/>
            <person name="Kim E."/>
            <person name="Harwood C.S."/>
            <person name="Oda Y."/>
            <person name="Richardson P."/>
        </authorList>
    </citation>
    <scope>NUCLEOTIDE SEQUENCE [LARGE SCALE GENOMIC DNA]</scope>
    <source>
        <strain evidence="4">BisA53</strain>
    </source>
</reference>
<dbReference type="EMBL" id="CP000463">
    <property type="protein sequence ID" value="ABJ05090.1"/>
    <property type="molecule type" value="Genomic_DNA"/>
</dbReference>
<feature type="transmembrane region" description="Helical" evidence="1">
    <location>
        <begin position="72"/>
        <end position="91"/>
    </location>
</feature>
<dbReference type="GO" id="GO:0016020">
    <property type="term" value="C:membrane"/>
    <property type="evidence" value="ECO:0007669"/>
    <property type="project" value="TreeGrafter"/>
</dbReference>
<feature type="transmembrane region" description="Helical" evidence="1">
    <location>
        <begin position="342"/>
        <end position="365"/>
    </location>
</feature>
<feature type="transmembrane region" description="Helical" evidence="1">
    <location>
        <begin position="163"/>
        <end position="183"/>
    </location>
</feature>
<dbReference type="InterPro" id="IPR050879">
    <property type="entry name" value="Acyltransferase_3"/>
</dbReference>
<name>Q07SJ4_RHOP5</name>
<evidence type="ECO:0000259" key="2">
    <source>
        <dbReference type="Pfam" id="PF01757"/>
    </source>
</evidence>
<dbReference type="InterPro" id="IPR002656">
    <property type="entry name" value="Acyl_transf_3_dom"/>
</dbReference>